<keyword evidence="1" id="KW-0732">Signal</keyword>
<feature type="chain" id="PRO_5046118708" evidence="1">
    <location>
        <begin position="21"/>
        <end position="692"/>
    </location>
</feature>
<evidence type="ECO:0000313" key="3">
    <source>
        <dbReference type="Proteomes" id="UP001275932"/>
    </source>
</evidence>
<dbReference type="Proteomes" id="UP001275932">
    <property type="component" value="Unassembled WGS sequence"/>
</dbReference>
<reference evidence="2 3" key="1">
    <citation type="submission" date="2022-03" db="EMBL/GenBank/DDBJ databases">
        <title>Novel taxa within the pig intestine.</title>
        <authorList>
            <person name="Wylensek D."/>
            <person name="Bishof K."/>
            <person name="Afrizal A."/>
            <person name="Clavel T."/>
        </authorList>
    </citation>
    <scope>NUCLEOTIDE SEQUENCE [LARGE SCALE GENOMIC DNA]</scope>
    <source>
        <strain evidence="2 3">CLA-KB-P66</strain>
    </source>
</reference>
<evidence type="ECO:0000313" key="2">
    <source>
        <dbReference type="EMBL" id="MDX8415882.1"/>
    </source>
</evidence>
<evidence type="ECO:0000256" key="1">
    <source>
        <dbReference type="SAM" id="SignalP"/>
    </source>
</evidence>
<proteinExistence type="predicted"/>
<protein>
    <submittedName>
        <fullName evidence="2">Uncharacterized protein</fullName>
    </submittedName>
</protein>
<sequence>MPRFIKILPALLLIPLAAFAKPPSVMFVYPAGGKTGSTFKAVIGALDADFANGISISGKGVSAKIISINEMPPERAQAAAKRNEAKGMKFIEAEIKISKDAETGTRDLRLTSSEGASTRYFFEVENLLEILENPPHSSIKTAQKIDKLPAAINGQIYEGDRDFYEFKLEKGKTYVFDLHARKIRPYLADAVPGWFQATMRLYGQDGISLEYVDDFQNSPDPVLIFTPEKTASYFLEIKDALYRGRDDFVYRLRAGELPFIKSIFPCGGNSKEITEVDVDGVNLPSKKLKVSKDAKDLNLKEISLSKNSISSNSVKFEFEDLPEIKAEANLQIPQEPLKIPCVINGIFKKPYDKFQFLIRAKKGEELTFEVLGSRLGYPVDSRLKLVNLKSGKQIAFNDDFDDASFGLITAQFDSRIIHKFATSGDFLLILDEAQNKGADDCVFRLKIAKPKRDLQVLLTHSNPQLPKGNFAPLGISAVKKGGWDGDIEIIAKDLPEGITAEKCVIQKKKNFAFLVLKAKETCNVKNFEPKLFAIAKFGDETREIPVTASEELTQAFFITHTLPIESANVSTLPKAPFRIEWGELPSLPATIGAGNTLELNLKLVRENGFNGNIRITPYKTARGLRLRPITIKPDDPAEFQVFLQANKNLQGVLSDFLYISATSRKGKNNYIYTAPPIEYKIIGRKQTKFNAK</sequence>
<dbReference type="RefSeq" id="WP_370397335.1">
    <property type="nucleotide sequence ID" value="NZ_JALBUT010000007.1"/>
</dbReference>
<name>A0ABU4WH59_9BACT</name>
<gene>
    <name evidence="2" type="ORF">MOX91_06805</name>
</gene>
<accession>A0ABU4WH59</accession>
<organism evidence="2 3">
    <name type="scientific">Intestinicryptomonas porci</name>
    <dbReference type="NCBI Taxonomy" id="2926320"/>
    <lineage>
        <taxon>Bacteria</taxon>
        <taxon>Pseudomonadati</taxon>
        <taxon>Verrucomicrobiota</taxon>
        <taxon>Opitutia</taxon>
        <taxon>Opitutales</taxon>
        <taxon>Intestinicryptomonaceae</taxon>
        <taxon>Intestinicryptomonas</taxon>
    </lineage>
</organism>
<dbReference type="Gene3D" id="2.60.120.380">
    <property type="match status" value="1"/>
</dbReference>
<keyword evidence="3" id="KW-1185">Reference proteome</keyword>
<feature type="signal peptide" evidence="1">
    <location>
        <begin position="1"/>
        <end position="20"/>
    </location>
</feature>
<dbReference type="EMBL" id="JALBUT010000007">
    <property type="protein sequence ID" value="MDX8415882.1"/>
    <property type="molecule type" value="Genomic_DNA"/>
</dbReference>
<comment type="caution">
    <text evidence="2">The sequence shown here is derived from an EMBL/GenBank/DDBJ whole genome shotgun (WGS) entry which is preliminary data.</text>
</comment>